<name>A0A8J7MF39_9BACT</name>
<dbReference type="EMBL" id="JAENIM010000039">
    <property type="protein sequence ID" value="MBK1791536.1"/>
    <property type="molecule type" value="Genomic_DNA"/>
</dbReference>
<dbReference type="Gene3D" id="3.90.1200.10">
    <property type="match status" value="1"/>
</dbReference>
<evidence type="ECO:0000313" key="3">
    <source>
        <dbReference type="Proteomes" id="UP000624703"/>
    </source>
</evidence>
<dbReference type="PANTHER" id="PTHR21064:SF5">
    <property type="entry name" value="SLR1880 PROTEIN"/>
    <property type="match status" value="1"/>
</dbReference>
<evidence type="ECO:0000259" key="1">
    <source>
        <dbReference type="Pfam" id="PF01636"/>
    </source>
</evidence>
<dbReference type="Proteomes" id="UP000624703">
    <property type="component" value="Unassembled WGS sequence"/>
</dbReference>
<reference evidence="2" key="1">
    <citation type="submission" date="2021-01" db="EMBL/GenBank/DDBJ databases">
        <title>Modified the classification status of verrucomicrobia.</title>
        <authorList>
            <person name="Feng X."/>
        </authorList>
    </citation>
    <scope>NUCLEOTIDE SEQUENCE</scope>
    <source>
        <strain evidence="2">_KCTC 22039</strain>
    </source>
</reference>
<comment type="caution">
    <text evidence="2">The sequence shown here is derived from an EMBL/GenBank/DDBJ whole genome shotgun (WGS) entry which is preliminary data.</text>
</comment>
<sequence>MQNQRLAQEKMRQIGDLFAIGGKFVSGEEIQTGLINTSVCLSYVEDDGVIRRYLIQRINEQVFPRPGDVMQNIKRVTRHVNDRVLRSKRDFSGQSLNLCPAKTGEVYAGGPNGGTWRCYRFIEGCRTYDQVQNEHQAYQAAYAFGAFSDLLSDLDPTLIVETIPDFHHTPKRYQQLVEAVENDVAGRVKSVQPELEFLASQREQLSRLVDMQAEGILPVRIVHNDTKINNVMINAETDEAVCVIDLDTVMPGVSLYDFGDMVRSAANETAEDDGCIENVGLSMPIFKAMVNGYLDACPSLTAEEINEMVFSVKLCALELCTRFLADYLNGDVYFKTTREHHNLDRARNQLRLAQCVDESSKEMQGVVKVRLAS</sequence>
<dbReference type="PANTHER" id="PTHR21064">
    <property type="entry name" value="AMINOGLYCOSIDE PHOSPHOTRANSFERASE DOMAIN-CONTAINING PROTEIN-RELATED"/>
    <property type="match status" value="1"/>
</dbReference>
<evidence type="ECO:0000313" key="2">
    <source>
        <dbReference type="EMBL" id="MBK1791536.1"/>
    </source>
</evidence>
<feature type="domain" description="Aminoglycoside phosphotransferase" evidence="1">
    <location>
        <begin position="111"/>
        <end position="264"/>
    </location>
</feature>
<dbReference type="RefSeq" id="WP_200311536.1">
    <property type="nucleotide sequence ID" value="NZ_JAENIM010000039.1"/>
</dbReference>
<dbReference type="SUPFAM" id="SSF56112">
    <property type="entry name" value="Protein kinase-like (PK-like)"/>
    <property type="match status" value="1"/>
</dbReference>
<protein>
    <submittedName>
        <fullName evidence="2">Aminoglycoside phosphotransferase family protein</fullName>
    </submittedName>
</protein>
<proteinExistence type="predicted"/>
<dbReference type="InterPro" id="IPR011009">
    <property type="entry name" value="Kinase-like_dom_sf"/>
</dbReference>
<keyword evidence="3" id="KW-1185">Reference proteome</keyword>
<dbReference type="InterPro" id="IPR050249">
    <property type="entry name" value="Pseudomonas-type_ThrB"/>
</dbReference>
<dbReference type="InterPro" id="IPR002575">
    <property type="entry name" value="Aminoglycoside_PTrfase"/>
</dbReference>
<gene>
    <name evidence="2" type="ORF">JIN82_10270</name>
</gene>
<accession>A0A8J7MF39</accession>
<organism evidence="2 3">
    <name type="scientific">Persicirhabdus sediminis</name>
    <dbReference type="NCBI Taxonomy" id="454144"/>
    <lineage>
        <taxon>Bacteria</taxon>
        <taxon>Pseudomonadati</taxon>
        <taxon>Verrucomicrobiota</taxon>
        <taxon>Verrucomicrobiia</taxon>
        <taxon>Verrucomicrobiales</taxon>
        <taxon>Verrucomicrobiaceae</taxon>
        <taxon>Persicirhabdus</taxon>
    </lineage>
</organism>
<dbReference type="Pfam" id="PF01636">
    <property type="entry name" value="APH"/>
    <property type="match status" value="1"/>
</dbReference>
<dbReference type="AlphaFoldDB" id="A0A8J7MF39"/>